<accession>A0A9R0JYQ6</accession>
<dbReference type="InterPro" id="IPR052147">
    <property type="entry name" value="PP2-like/Lectin"/>
</dbReference>
<gene>
    <name evidence="2" type="primary">LOC110791595</name>
</gene>
<evidence type="ECO:0000313" key="2">
    <source>
        <dbReference type="RefSeq" id="XP_021852040.1"/>
    </source>
</evidence>
<organism evidence="1 2">
    <name type="scientific">Spinacia oleracea</name>
    <name type="common">Spinach</name>
    <dbReference type="NCBI Taxonomy" id="3562"/>
    <lineage>
        <taxon>Eukaryota</taxon>
        <taxon>Viridiplantae</taxon>
        <taxon>Streptophyta</taxon>
        <taxon>Embryophyta</taxon>
        <taxon>Tracheophyta</taxon>
        <taxon>Spermatophyta</taxon>
        <taxon>Magnoliopsida</taxon>
        <taxon>eudicotyledons</taxon>
        <taxon>Gunneridae</taxon>
        <taxon>Pentapetalae</taxon>
        <taxon>Caryophyllales</taxon>
        <taxon>Chenopodiaceae</taxon>
        <taxon>Chenopodioideae</taxon>
        <taxon>Anserineae</taxon>
        <taxon>Spinacia</taxon>
    </lineage>
</organism>
<sequence>MTTPEACYICDPMNGKVSTLKRQKLYLQLMGKQVLKTEQVFLEHKRKKKWVDRKDGSCGFMLYARSLFVTWGHREYWSWNSFKDTNDDNIEVVKLINVCWLDVRGKLGMSELSPGVTYESVYVVKLTKSASGWELPLMLRLNVPGEENKIRQVSMLMKPKGEWFELNLGSFQAKAGENGEVCFDIFEHGCHWKTGLIIQAAIIRPKQ</sequence>
<reference evidence="1" key="1">
    <citation type="journal article" date="2021" name="Nat. Commun.">
        <title>Genomic analyses provide insights into spinach domestication and the genetic basis of agronomic traits.</title>
        <authorList>
            <person name="Cai X."/>
            <person name="Sun X."/>
            <person name="Xu C."/>
            <person name="Sun H."/>
            <person name="Wang X."/>
            <person name="Ge C."/>
            <person name="Zhang Z."/>
            <person name="Wang Q."/>
            <person name="Fei Z."/>
            <person name="Jiao C."/>
            <person name="Wang Q."/>
        </authorList>
    </citation>
    <scope>NUCLEOTIDE SEQUENCE [LARGE SCALE GENOMIC DNA]</scope>
    <source>
        <strain evidence="1">cv. Varoflay</strain>
    </source>
</reference>
<evidence type="ECO:0000313" key="1">
    <source>
        <dbReference type="Proteomes" id="UP000813463"/>
    </source>
</evidence>
<dbReference type="GeneID" id="110791595"/>
<dbReference type="Proteomes" id="UP000813463">
    <property type="component" value="Chromosome 2"/>
</dbReference>
<proteinExistence type="predicted"/>
<dbReference type="AlphaFoldDB" id="A0A9R0JYQ6"/>
<keyword evidence="1" id="KW-1185">Reference proteome</keyword>
<name>A0A9R0JYQ6_SPIOL</name>
<dbReference type="InterPro" id="IPR025886">
    <property type="entry name" value="PP2-like"/>
</dbReference>
<dbReference type="PANTHER" id="PTHR48478">
    <property type="entry name" value="LECTIN-LIKE"/>
    <property type="match status" value="1"/>
</dbReference>
<dbReference type="PANTHER" id="PTHR48478:SF1">
    <property type="entry name" value="LECTIN-LIKE"/>
    <property type="match status" value="1"/>
</dbReference>
<dbReference type="Pfam" id="PF14299">
    <property type="entry name" value="PP2"/>
    <property type="match status" value="1"/>
</dbReference>
<reference evidence="2" key="2">
    <citation type="submission" date="2025-08" db="UniProtKB">
        <authorList>
            <consortium name="RefSeq"/>
        </authorList>
    </citation>
    <scope>IDENTIFICATION</scope>
    <source>
        <tissue evidence="2">Leaf</tissue>
    </source>
</reference>
<dbReference type="RefSeq" id="XP_021852040.1">
    <property type="nucleotide sequence ID" value="XM_021996348.2"/>
</dbReference>
<protein>
    <submittedName>
        <fullName evidence="2">Lectin</fullName>
    </submittedName>
</protein>
<dbReference type="GO" id="GO:0030246">
    <property type="term" value="F:carbohydrate binding"/>
    <property type="evidence" value="ECO:0007669"/>
    <property type="project" value="InterPro"/>
</dbReference>
<dbReference type="KEGG" id="soe:110791595"/>
<dbReference type="OrthoDB" id="533833at2759"/>